<evidence type="ECO:0000313" key="2">
    <source>
        <dbReference type="Proteomes" id="UP000003250"/>
    </source>
</evidence>
<sequence>MDEQIFDRMHLEDSYFLGMVADGTRLRLRVLFAVLPGHPSYAQPLPSEMYCYREGDVRFESPHVIELHTAEKPSIIADPDGTLDLGRIEVFSEGDHYRIVTEWFDLKLSAKRVSVMMEPGTDSN</sequence>
<gene>
    <name evidence="1" type="ORF">MAXJ12_11917</name>
</gene>
<dbReference type="RefSeq" id="WP_008836014.1">
    <property type="nucleotide sequence ID" value="NZ_AHAM01000089.1"/>
</dbReference>
<proteinExistence type="predicted"/>
<accession>H0HQF3</accession>
<dbReference type="PATRIC" id="fig|1107882.3.peg.2337"/>
<dbReference type="OrthoDB" id="7876709at2"/>
<keyword evidence="2" id="KW-1185">Reference proteome</keyword>
<evidence type="ECO:0000313" key="1">
    <source>
        <dbReference type="EMBL" id="EHK57038.1"/>
    </source>
</evidence>
<dbReference type="Proteomes" id="UP000003250">
    <property type="component" value="Unassembled WGS sequence"/>
</dbReference>
<dbReference type="AlphaFoldDB" id="H0HQF3"/>
<organism evidence="1 2">
    <name type="scientific">Mesorhizobium alhagi CCNWXJ12-2</name>
    <dbReference type="NCBI Taxonomy" id="1107882"/>
    <lineage>
        <taxon>Bacteria</taxon>
        <taxon>Pseudomonadati</taxon>
        <taxon>Pseudomonadota</taxon>
        <taxon>Alphaproteobacteria</taxon>
        <taxon>Hyphomicrobiales</taxon>
        <taxon>Phyllobacteriaceae</taxon>
        <taxon>Allomesorhizobium</taxon>
    </lineage>
</organism>
<reference evidence="1 2" key="1">
    <citation type="journal article" date="2012" name="J. Bacteriol.">
        <title>Draft Genome Sequence of Mesorhizobium alhagi CCNWXJ12-2T, a Novel Salt-Resistant Species Isolated from the Desert of Northwestern China.</title>
        <authorList>
            <person name="Zhou M."/>
            <person name="Chen W."/>
            <person name="Chen H."/>
            <person name="Wei G."/>
        </authorList>
    </citation>
    <scope>NUCLEOTIDE SEQUENCE [LARGE SCALE GENOMIC DNA]</scope>
    <source>
        <strain evidence="1 2">CCNWXJ12-2</strain>
    </source>
</reference>
<protein>
    <submittedName>
        <fullName evidence="1">Uncharacterized protein</fullName>
    </submittedName>
</protein>
<dbReference type="EMBL" id="AHAM01000089">
    <property type="protein sequence ID" value="EHK57038.1"/>
    <property type="molecule type" value="Genomic_DNA"/>
</dbReference>
<name>H0HQF3_9HYPH</name>